<name>A0A3S0SB76_9GAMM</name>
<comment type="cofactor">
    <cofactor evidence="1">
        <name>Ni(2+)</name>
        <dbReference type="ChEBI" id="CHEBI:49786"/>
    </cofactor>
</comment>
<evidence type="ECO:0000313" key="2">
    <source>
        <dbReference type="EMBL" id="RUL77652.1"/>
    </source>
</evidence>
<dbReference type="PANTHER" id="PTHR42958:SF4">
    <property type="entry name" value="HYDROGENASE EXPRESSION_FORMATION PROTEIN HUPK"/>
    <property type="match status" value="1"/>
</dbReference>
<keyword evidence="3" id="KW-1185">Reference proteome</keyword>
<accession>A0A3S0SB76</accession>
<feature type="binding site" evidence="1">
    <location>
        <position position="102"/>
    </location>
    <ligand>
        <name>Ni(2+)</name>
        <dbReference type="ChEBI" id="CHEBI:49786"/>
    </ligand>
</feature>
<feature type="binding site" evidence="1">
    <location>
        <position position="591"/>
    </location>
    <ligand>
        <name>Mg(2+)</name>
        <dbReference type="ChEBI" id="CHEBI:18420"/>
    </ligand>
</feature>
<evidence type="ECO:0000256" key="1">
    <source>
        <dbReference type="PIRSR" id="PIRSR601501-1"/>
    </source>
</evidence>
<dbReference type="SUPFAM" id="SSF56762">
    <property type="entry name" value="HydB/Nqo4-like"/>
    <property type="match status" value="1"/>
</dbReference>
<proteinExistence type="predicted"/>
<dbReference type="EMBL" id="RYYV01000004">
    <property type="protein sequence ID" value="RUL77652.1"/>
    <property type="molecule type" value="Genomic_DNA"/>
</dbReference>
<keyword evidence="1" id="KW-0460">Magnesium</keyword>
<gene>
    <name evidence="2" type="ORF">EKH80_07190</name>
</gene>
<dbReference type="PANTHER" id="PTHR42958">
    <property type="entry name" value="HYDROGENASE-2 LARGE CHAIN"/>
    <property type="match status" value="1"/>
</dbReference>
<keyword evidence="1" id="KW-0408">Iron</keyword>
<dbReference type="RefSeq" id="WP_126684047.1">
    <property type="nucleotide sequence ID" value="NZ_RYYV01000004.1"/>
</dbReference>
<dbReference type="Pfam" id="PF00374">
    <property type="entry name" value="NiFeSe_Hases"/>
    <property type="match status" value="2"/>
</dbReference>
<dbReference type="AlphaFoldDB" id="A0A3S0SB76"/>
<feature type="binding site" evidence="1">
    <location>
        <position position="80"/>
    </location>
    <ligand>
        <name>Mg(2+)</name>
        <dbReference type="ChEBI" id="CHEBI:18420"/>
    </ligand>
</feature>
<dbReference type="OrthoDB" id="9761717at2"/>
<feature type="binding site" evidence="1">
    <location>
        <position position="585"/>
    </location>
    <ligand>
        <name>Ni(2+)</name>
        <dbReference type="ChEBI" id="CHEBI:49786"/>
    </ligand>
</feature>
<feature type="binding site" evidence="1">
    <location>
        <position position="530"/>
    </location>
    <ligand>
        <name>Mg(2+)</name>
        <dbReference type="ChEBI" id="CHEBI:18420"/>
    </ligand>
</feature>
<dbReference type="Proteomes" id="UP000274358">
    <property type="component" value="Unassembled WGS sequence"/>
</dbReference>
<reference evidence="2 3" key="1">
    <citation type="submission" date="2018-12" db="EMBL/GenBank/DDBJ databases">
        <title>Dyella dinghuensis sp. nov. DHOA06 and Dyella choica sp. nov. 4M-K27, isolated from forest soil.</title>
        <authorList>
            <person name="Qiu L.-H."/>
            <person name="Gao Z.-H."/>
        </authorList>
    </citation>
    <scope>NUCLEOTIDE SEQUENCE [LARGE SCALE GENOMIC DNA]</scope>
    <source>
        <strain evidence="2 3">4M-K27</strain>
    </source>
</reference>
<keyword evidence="1" id="KW-0479">Metal-binding</keyword>
<sequence>MDFQTQPRAMTGNPDAVGELSAAMMRELRARNRANLAAAAAQTDPLARLEGSLAVHCRVDLASRTMLESASMASLFKGYEALLPGRDLSKVGLISATASGICGGVHATASALCLEMALGLAPPPLGIVLRNLLLSCQYLNDSCLHLFVLAGPDYSRQAFERTNPEIWNRAVKAPSRHAQQHGYTRIGDLMAALDKGTGALYQEALQMAARARQAYTLLGGKYPHSESIVPGGVALLADAAKLAEFSAVLQPFAAYSQKAAAVWDEVFDFLLEIEPRYAELGRARASMLDFGQWDHPDHYDGSYARCDIWGAQRWSTPGALIDGQLACTELSLLNAGIEEHLDHSYQQRAAEPRAFISTDPNGNPISRFHPWNKRTEPAKAHNPHAYSWGSSFAWRGHNFEVGAYARLYLSAAARALPPSRHVAADGAGLDFSLPDEMGRELALRWNIPALWNTFERNRARAYSLAFNLGVTRENIALAEAAIASGETRTRVSLDNLPTGRCLGVGLWGASRGFLAHWAVLESQVIDNYQIAIPSRINVGTRMPDRTPGPLEQALSNTRIVESRYSGPDDFTGIDIQRVVQSFDPCMDCTVHILIGDGATVLERTIDTRAR</sequence>
<protein>
    <submittedName>
        <fullName evidence="2">Cytochrome C</fullName>
    </submittedName>
</protein>
<feature type="binding site" evidence="1">
    <location>
        <position position="588"/>
    </location>
    <ligand>
        <name>Fe cation</name>
        <dbReference type="ChEBI" id="CHEBI:24875"/>
    </ligand>
</feature>
<comment type="caution">
    <text evidence="2">The sequence shown here is derived from an EMBL/GenBank/DDBJ whole genome shotgun (WGS) entry which is preliminary data.</text>
</comment>
<dbReference type="InterPro" id="IPR001501">
    <property type="entry name" value="Ni-dep_hyd_lsu"/>
</dbReference>
<dbReference type="GO" id="GO:0016151">
    <property type="term" value="F:nickel cation binding"/>
    <property type="evidence" value="ECO:0007669"/>
    <property type="project" value="InterPro"/>
</dbReference>
<dbReference type="Gene3D" id="1.10.645.10">
    <property type="entry name" value="Cytochrome-c3 Hydrogenase, chain B"/>
    <property type="match status" value="1"/>
</dbReference>
<organism evidence="2 3">
    <name type="scientific">Dyella choica</name>
    <dbReference type="NCBI Taxonomy" id="1927959"/>
    <lineage>
        <taxon>Bacteria</taxon>
        <taxon>Pseudomonadati</taxon>
        <taxon>Pseudomonadota</taxon>
        <taxon>Gammaproteobacteria</taxon>
        <taxon>Lysobacterales</taxon>
        <taxon>Rhodanobacteraceae</taxon>
        <taxon>Dyella</taxon>
    </lineage>
</organism>
<feature type="binding site" evidence="1">
    <location>
        <position position="102"/>
    </location>
    <ligand>
        <name>Fe cation</name>
        <dbReference type="ChEBI" id="CHEBI:24875"/>
    </ligand>
</feature>
<dbReference type="InterPro" id="IPR029014">
    <property type="entry name" value="NiFe-Hase_large"/>
</dbReference>
<keyword evidence="1" id="KW-0533">Nickel</keyword>
<comment type="cofactor">
    <cofactor evidence="1">
        <name>Fe cation</name>
        <dbReference type="ChEBI" id="CHEBI:24875"/>
    </cofactor>
</comment>
<dbReference type="InterPro" id="IPR050867">
    <property type="entry name" value="NiFe/NiFeSe_hydrgnase_LSU"/>
</dbReference>
<evidence type="ECO:0000313" key="3">
    <source>
        <dbReference type="Proteomes" id="UP000274358"/>
    </source>
</evidence>